<reference evidence="2 3" key="1">
    <citation type="submission" date="2013-09" db="EMBL/GenBank/DDBJ databases">
        <title>Corchorus capsularis genome sequencing.</title>
        <authorList>
            <person name="Alam M."/>
            <person name="Haque M.S."/>
            <person name="Islam M.S."/>
            <person name="Emdad E.M."/>
            <person name="Islam M.M."/>
            <person name="Ahmed B."/>
            <person name="Halim A."/>
            <person name="Hossen Q.M.M."/>
            <person name="Hossain M.Z."/>
            <person name="Ahmed R."/>
            <person name="Khan M.M."/>
            <person name="Islam R."/>
            <person name="Rashid M.M."/>
            <person name="Khan S.A."/>
            <person name="Rahman M.S."/>
            <person name="Alam M."/>
        </authorList>
    </citation>
    <scope>NUCLEOTIDE SEQUENCE [LARGE SCALE GENOMIC DNA]</scope>
    <source>
        <strain evidence="3">cv. CVL-1</strain>
        <tissue evidence="2">Whole seedling</tissue>
    </source>
</reference>
<feature type="transmembrane region" description="Helical" evidence="1">
    <location>
        <begin position="12"/>
        <end position="29"/>
    </location>
</feature>
<keyword evidence="1" id="KW-0812">Transmembrane</keyword>
<dbReference type="EMBL" id="AWWV01006279">
    <property type="protein sequence ID" value="OMP02201.1"/>
    <property type="molecule type" value="Genomic_DNA"/>
</dbReference>
<gene>
    <name evidence="2" type="ORF">CCACVL1_02885</name>
</gene>
<keyword evidence="1" id="KW-0472">Membrane</keyword>
<evidence type="ECO:0000256" key="1">
    <source>
        <dbReference type="SAM" id="Phobius"/>
    </source>
</evidence>
<dbReference type="Proteomes" id="UP000188268">
    <property type="component" value="Unassembled WGS sequence"/>
</dbReference>
<name>A0A1R3K542_COCAP</name>
<proteinExistence type="predicted"/>
<comment type="caution">
    <text evidence="2">The sequence shown here is derived from an EMBL/GenBank/DDBJ whole genome shotgun (WGS) entry which is preliminary data.</text>
</comment>
<evidence type="ECO:0000313" key="3">
    <source>
        <dbReference type="Proteomes" id="UP000188268"/>
    </source>
</evidence>
<sequence>MAQACHPGRKTALGYWIVRILVFMTSDLIV</sequence>
<accession>A0A1R3K542</accession>
<keyword evidence="1" id="KW-1133">Transmembrane helix</keyword>
<dbReference type="Gramene" id="OMP02201">
    <property type="protein sequence ID" value="OMP02201"/>
    <property type="gene ID" value="CCACVL1_02885"/>
</dbReference>
<protein>
    <submittedName>
        <fullName evidence="2">Uncharacterized protein</fullName>
    </submittedName>
</protein>
<organism evidence="2 3">
    <name type="scientific">Corchorus capsularis</name>
    <name type="common">Jute</name>
    <dbReference type="NCBI Taxonomy" id="210143"/>
    <lineage>
        <taxon>Eukaryota</taxon>
        <taxon>Viridiplantae</taxon>
        <taxon>Streptophyta</taxon>
        <taxon>Embryophyta</taxon>
        <taxon>Tracheophyta</taxon>
        <taxon>Spermatophyta</taxon>
        <taxon>Magnoliopsida</taxon>
        <taxon>eudicotyledons</taxon>
        <taxon>Gunneridae</taxon>
        <taxon>Pentapetalae</taxon>
        <taxon>rosids</taxon>
        <taxon>malvids</taxon>
        <taxon>Malvales</taxon>
        <taxon>Malvaceae</taxon>
        <taxon>Grewioideae</taxon>
        <taxon>Apeibeae</taxon>
        <taxon>Corchorus</taxon>
    </lineage>
</organism>
<keyword evidence="3" id="KW-1185">Reference proteome</keyword>
<dbReference type="AlphaFoldDB" id="A0A1R3K542"/>
<evidence type="ECO:0000313" key="2">
    <source>
        <dbReference type="EMBL" id="OMP02201.1"/>
    </source>
</evidence>